<organism evidence="2">
    <name type="scientific">Schlesneria paludicola</name>
    <dbReference type="NCBI Taxonomy" id="360056"/>
    <lineage>
        <taxon>Bacteria</taxon>
        <taxon>Pseudomonadati</taxon>
        <taxon>Planctomycetota</taxon>
        <taxon>Planctomycetia</taxon>
        <taxon>Planctomycetales</taxon>
        <taxon>Planctomycetaceae</taxon>
        <taxon>Schlesneria</taxon>
    </lineage>
</organism>
<keyword evidence="1" id="KW-0175">Coiled coil</keyword>
<evidence type="ECO:0008006" key="3">
    <source>
        <dbReference type="Google" id="ProtNLM"/>
    </source>
</evidence>
<evidence type="ECO:0000256" key="1">
    <source>
        <dbReference type="SAM" id="Coils"/>
    </source>
</evidence>
<reference evidence="2" key="1">
    <citation type="journal article" date="2020" name="mSystems">
        <title>Genome- and Community-Level Interaction Insights into Carbon Utilization and Element Cycling Functions of Hydrothermarchaeota in Hydrothermal Sediment.</title>
        <authorList>
            <person name="Zhou Z."/>
            <person name="Liu Y."/>
            <person name="Xu W."/>
            <person name="Pan J."/>
            <person name="Luo Z.H."/>
            <person name="Li M."/>
        </authorList>
    </citation>
    <scope>NUCLEOTIDE SEQUENCE [LARGE SCALE GENOMIC DNA]</scope>
    <source>
        <strain evidence="2">SpSt-508</strain>
    </source>
</reference>
<dbReference type="AlphaFoldDB" id="A0A7C4QUD4"/>
<comment type="caution">
    <text evidence="2">The sequence shown here is derived from an EMBL/GenBank/DDBJ whole genome shotgun (WGS) entry which is preliminary data.</text>
</comment>
<gene>
    <name evidence="2" type="ORF">ENS64_17225</name>
</gene>
<accession>A0A7C4QUD4</accession>
<sequence>MNRLSRVLAVFVTVASLGYAAFVLALVNGGPNWEALAGAKSVTENVAIAPPQLPDGPYTATHRLTGDQLKSSKVLAEVVIASQKRVLDDLNKQIQDLEQVIEPLKQRIAAAQRDIDVDRSGLNARSEAWTARLRQLAQELDAVNADLQARVTEATQVGRDLEERRFEVLRLQNQLELLRDDLFAAQEQRRALEDELTQLLEAQQRLERRRQQLQERLGEKY</sequence>
<name>A0A7C4QUD4_9PLAN</name>
<feature type="coiled-coil region" evidence="1">
    <location>
        <begin position="80"/>
        <end position="216"/>
    </location>
</feature>
<protein>
    <recommendedName>
        <fullName evidence="3">Chromosome partition protein Smc</fullName>
    </recommendedName>
</protein>
<dbReference type="EMBL" id="DSVQ01000019">
    <property type="protein sequence ID" value="HGT40989.1"/>
    <property type="molecule type" value="Genomic_DNA"/>
</dbReference>
<proteinExistence type="predicted"/>
<evidence type="ECO:0000313" key="2">
    <source>
        <dbReference type="EMBL" id="HGT40989.1"/>
    </source>
</evidence>